<reference evidence="3 4" key="1">
    <citation type="submission" date="2020-11" db="EMBL/GenBank/DDBJ databases">
        <title>WGS of Herminiimonas contaminans strain Marseille-Q4544 isolated from planarians Schmidtea mediterranea.</title>
        <authorList>
            <person name="Kangale L."/>
        </authorList>
    </citation>
    <scope>NUCLEOTIDE SEQUENCE [LARGE SCALE GENOMIC DNA]</scope>
    <source>
        <strain evidence="3 4">Marseille-Q4544</strain>
    </source>
</reference>
<protein>
    <submittedName>
        <fullName evidence="3">FecR domain-containing protein</fullName>
    </submittedName>
</protein>
<name>A0ABS0EPT5_9BURK</name>
<dbReference type="InterPro" id="IPR032623">
    <property type="entry name" value="FecR_N"/>
</dbReference>
<dbReference type="Pfam" id="PF16220">
    <property type="entry name" value="DUF4880"/>
    <property type="match status" value="1"/>
</dbReference>
<dbReference type="PIRSF" id="PIRSF018266">
    <property type="entry name" value="FecR"/>
    <property type="match status" value="1"/>
</dbReference>
<keyword evidence="4" id="KW-1185">Reference proteome</keyword>
<evidence type="ECO:0000313" key="4">
    <source>
        <dbReference type="Proteomes" id="UP000657372"/>
    </source>
</evidence>
<accession>A0ABS0EPT5</accession>
<evidence type="ECO:0000259" key="1">
    <source>
        <dbReference type="Pfam" id="PF04773"/>
    </source>
</evidence>
<dbReference type="Gene3D" id="2.60.120.1440">
    <property type="match status" value="1"/>
</dbReference>
<dbReference type="Proteomes" id="UP000657372">
    <property type="component" value="Unassembled WGS sequence"/>
</dbReference>
<dbReference type="EMBL" id="JADOEL010000002">
    <property type="protein sequence ID" value="MBF8176801.1"/>
    <property type="molecule type" value="Genomic_DNA"/>
</dbReference>
<proteinExistence type="predicted"/>
<evidence type="ECO:0000259" key="2">
    <source>
        <dbReference type="Pfam" id="PF16220"/>
    </source>
</evidence>
<sequence>MHIRTLFSPHVERDDDTDSAIDSTIVKQAIVWLVTLQSGSASPSERQACAAWRASDSRHEQAWQRLHALGQDLRSSGDYLAPPVLRSVLRNSEHGNRRIVLKSLFGLVLLGASAAVVRKQPVWQTAMAEHQTATGEQRNIVLADGTHIMLNTATAIDVYFNDELRQVVLRRGEIMVETAKDQTGRPFELVTSNGHIRPIGTRFTVRYNESPSSTAVAVLEGAVNVTPADGISQRVNAGEQTHFTDLAAFTPFALDNSSAAWTDGVLVVERMRLADFAAELDRYRPGVLRCDPAVADLLVSGSYPLRDPDAVLTLLEETLPLQVRSMTRYWTTIVASPQT</sequence>
<dbReference type="InterPro" id="IPR012373">
    <property type="entry name" value="Ferrdict_sens_TM"/>
</dbReference>
<feature type="domain" description="FecR N-terminal" evidence="2">
    <location>
        <begin position="27"/>
        <end position="69"/>
    </location>
</feature>
<organism evidence="3 4">
    <name type="scientific">Herminiimonas contaminans</name>
    <dbReference type="NCBI Taxonomy" id="1111140"/>
    <lineage>
        <taxon>Bacteria</taxon>
        <taxon>Pseudomonadati</taxon>
        <taxon>Pseudomonadota</taxon>
        <taxon>Betaproteobacteria</taxon>
        <taxon>Burkholderiales</taxon>
        <taxon>Oxalobacteraceae</taxon>
        <taxon>Herminiimonas</taxon>
    </lineage>
</organism>
<comment type="caution">
    <text evidence="3">The sequence shown here is derived from an EMBL/GenBank/DDBJ whole genome shotgun (WGS) entry which is preliminary data.</text>
</comment>
<evidence type="ECO:0000313" key="3">
    <source>
        <dbReference type="EMBL" id="MBF8176801.1"/>
    </source>
</evidence>
<dbReference type="PANTHER" id="PTHR30273">
    <property type="entry name" value="PERIPLASMIC SIGNAL SENSOR AND SIGMA FACTOR ACTIVATOR FECR-RELATED"/>
    <property type="match status" value="1"/>
</dbReference>
<dbReference type="PANTHER" id="PTHR30273:SF2">
    <property type="entry name" value="PROTEIN FECR"/>
    <property type="match status" value="1"/>
</dbReference>
<gene>
    <name evidence="3" type="ORF">IXC47_03785</name>
</gene>
<dbReference type="Pfam" id="PF04773">
    <property type="entry name" value="FecR"/>
    <property type="match status" value="1"/>
</dbReference>
<feature type="domain" description="FecR protein" evidence="1">
    <location>
        <begin position="130"/>
        <end position="224"/>
    </location>
</feature>
<dbReference type="InterPro" id="IPR006860">
    <property type="entry name" value="FecR"/>
</dbReference>